<dbReference type="EMBL" id="UINC01005473">
    <property type="protein sequence ID" value="SVA21549.1"/>
    <property type="molecule type" value="Genomic_DNA"/>
</dbReference>
<dbReference type="NCBIfam" id="TIGR00012">
    <property type="entry name" value="L29"/>
    <property type="match status" value="1"/>
</dbReference>
<evidence type="ECO:0000256" key="2">
    <source>
        <dbReference type="ARBA" id="ARBA00022980"/>
    </source>
</evidence>
<dbReference type="GO" id="GO:0005840">
    <property type="term" value="C:ribosome"/>
    <property type="evidence" value="ECO:0007669"/>
    <property type="project" value="UniProtKB-KW"/>
</dbReference>
<dbReference type="CDD" id="cd00427">
    <property type="entry name" value="Ribosomal_L29_HIP"/>
    <property type="match status" value="1"/>
</dbReference>
<dbReference type="PROSITE" id="PS00579">
    <property type="entry name" value="RIBOSOMAL_L29"/>
    <property type="match status" value="1"/>
</dbReference>
<dbReference type="HAMAP" id="MF_00374">
    <property type="entry name" value="Ribosomal_uL29"/>
    <property type="match status" value="1"/>
</dbReference>
<proteinExistence type="inferred from homology"/>
<reference evidence="4" key="1">
    <citation type="submission" date="2018-05" db="EMBL/GenBank/DDBJ databases">
        <authorList>
            <person name="Lanie J.A."/>
            <person name="Ng W.-L."/>
            <person name="Kazmierczak K.M."/>
            <person name="Andrzejewski T.M."/>
            <person name="Davidsen T.M."/>
            <person name="Wayne K.J."/>
            <person name="Tettelin H."/>
            <person name="Glass J.I."/>
            <person name="Rusch D."/>
            <person name="Podicherti R."/>
            <person name="Tsui H.-C.T."/>
            <person name="Winkler M.E."/>
        </authorList>
    </citation>
    <scope>NUCLEOTIDE SEQUENCE</scope>
</reference>
<name>A0A381U0B7_9ZZZZ</name>
<sequence length="72" mass="8451">MKKSELTEMTVPELKTKLQDDFESLQNFRFQKALQQLENPVQIKHVKKEIAQVKTLLKEYKLGIRTEGGDNF</sequence>
<keyword evidence="2" id="KW-0689">Ribosomal protein</keyword>
<dbReference type="Gene3D" id="1.10.287.310">
    <property type="match status" value="1"/>
</dbReference>
<dbReference type="SUPFAM" id="SSF46561">
    <property type="entry name" value="Ribosomal protein L29 (L29p)"/>
    <property type="match status" value="1"/>
</dbReference>
<protein>
    <recommendedName>
        <fullName evidence="5">50S ribosomal protein L29</fullName>
    </recommendedName>
</protein>
<evidence type="ECO:0008006" key="5">
    <source>
        <dbReference type="Google" id="ProtNLM"/>
    </source>
</evidence>
<gene>
    <name evidence="4" type="ORF">METZ01_LOCUS74403</name>
</gene>
<evidence type="ECO:0000256" key="3">
    <source>
        <dbReference type="ARBA" id="ARBA00023274"/>
    </source>
</evidence>
<dbReference type="InterPro" id="IPR001854">
    <property type="entry name" value="Ribosomal_uL29"/>
</dbReference>
<organism evidence="4">
    <name type="scientific">marine metagenome</name>
    <dbReference type="NCBI Taxonomy" id="408172"/>
    <lineage>
        <taxon>unclassified sequences</taxon>
        <taxon>metagenomes</taxon>
        <taxon>ecological metagenomes</taxon>
    </lineage>
</organism>
<accession>A0A381U0B7</accession>
<keyword evidence="3" id="KW-0687">Ribonucleoprotein</keyword>
<dbReference type="GO" id="GO:1990904">
    <property type="term" value="C:ribonucleoprotein complex"/>
    <property type="evidence" value="ECO:0007669"/>
    <property type="project" value="UniProtKB-KW"/>
</dbReference>
<dbReference type="InterPro" id="IPR018254">
    <property type="entry name" value="Ribosomal_uL29_CS"/>
</dbReference>
<dbReference type="InterPro" id="IPR036049">
    <property type="entry name" value="Ribosomal_uL29_sf"/>
</dbReference>
<comment type="similarity">
    <text evidence="1">Belongs to the universal ribosomal protein uL29 family.</text>
</comment>
<dbReference type="GO" id="GO:0003735">
    <property type="term" value="F:structural constituent of ribosome"/>
    <property type="evidence" value="ECO:0007669"/>
    <property type="project" value="InterPro"/>
</dbReference>
<dbReference type="AlphaFoldDB" id="A0A381U0B7"/>
<dbReference type="GO" id="GO:0006412">
    <property type="term" value="P:translation"/>
    <property type="evidence" value="ECO:0007669"/>
    <property type="project" value="InterPro"/>
</dbReference>
<evidence type="ECO:0000256" key="1">
    <source>
        <dbReference type="ARBA" id="ARBA00009254"/>
    </source>
</evidence>
<dbReference type="Pfam" id="PF00831">
    <property type="entry name" value="Ribosomal_L29"/>
    <property type="match status" value="1"/>
</dbReference>
<evidence type="ECO:0000313" key="4">
    <source>
        <dbReference type="EMBL" id="SVA21549.1"/>
    </source>
</evidence>